<dbReference type="PANTHER" id="PTHR11709:SF394">
    <property type="entry name" value="FI03373P-RELATED"/>
    <property type="match status" value="1"/>
</dbReference>
<gene>
    <name evidence="7" type="ORF">caldi_24150</name>
</gene>
<dbReference type="Gene3D" id="2.60.40.420">
    <property type="entry name" value="Cupredoxins - blue copper proteins"/>
    <property type="match status" value="2"/>
</dbReference>
<feature type="domain" description="Plastocyanin-like" evidence="5">
    <location>
        <begin position="241"/>
        <end position="333"/>
    </location>
</feature>
<feature type="region of interest" description="Disordered" evidence="4">
    <location>
        <begin position="39"/>
        <end position="60"/>
    </location>
</feature>
<dbReference type="PANTHER" id="PTHR11709">
    <property type="entry name" value="MULTI-COPPER OXIDASE"/>
    <property type="match status" value="1"/>
</dbReference>
<dbReference type="CDD" id="cd04202">
    <property type="entry name" value="CuRO_D2_2dMcoN_like"/>
    <property type="match status" value="1"/>
</dbReference>
<evidence type="ECO:0000256" key="3">
    <source>
        <dbReference type="ARBA" id="ARBA00023008"/>
    </source>
</evidence>
<evidence type="ECO:0000259" key="5">
    <source>
        <dbReference type="Pfam" id="PF07731"/>
    </source>
</evidence>
<dbReference type="InterPro" id="IPR008972">
    <property type="entry name" value="Cupredoxin"/>
</dbReference>
<organism evidence="7 8">
    <name type="scientific">Caldinitratiruptor microaerophilus</name>
    <dbReference type="NCBI Taxonomy" id="671077"/>
    <lineage>
        <taxon>Bacteria</taxon>
        <taxon>Bacillati</taxon>
        <taxon>Bacillota</taxon>
        <taxon>Clostridia</taxon>
        <taxon>Eubacteriales</taxon>
        <taxon>Symbiobacteriaceae</taxon>
        <taxon>Caldinitratiruptor</taxon>
    </lineage>
</organism>
<evidence type="ECO:0000256" key="4">
    <source>
        <dbReference type="SAM" id="MobiDB-lite"/>
    </source>
</evidence>
<evidence type="ECO:0000313" key="7">
    <source>
        <dbReference type="EMBL" id="BDG61325.1"/>
    </source>
</evidence>
<dbReference type="AlphaFoldDB" id="A0AA35G8S0"/>
<dbReference type="InterPro" id="IPR045087">
    <property type="entry name" value="Cu-oxidase_fam"/>
</dbReference>
<feature type="compositionally biased region" description="Polar residues" evidence="4">
    <location>
        <begin position="48"/>
        <end position="60"/>
    </location>
</feature>
<dbReference type="KEGG" id="cmic:caldi_24150"/>
<name>A0AA35G8S0_9FIRM</name>
<dbReference type="InterPro" id="IPR006311">
    <property type="entry name" value="TAT_signal"/>
</dbReference>
<evidence type="ECO:0000256" key="2">
    <source>
        <dbReference type="ARBA" id="ARBA00023002"/>
    </source>
</evidence>
<evidence type="ECO:0000256" key="1">
    <source>
        <dbReference type="ARBA" id="ARBA00022723"/>
    </source>
</evidence>
<dbReference type="EMBL" id="AP025628">
    <property type="protein sequence ID" value="BDG61325.1"/>
    <property type="molecule type" value="Genomic_DNA"/>
</dbReference>
<evidence type="ECO:0000313" key="8">
    <source>
        <dbReference type="Proteomes" id="UP001163687"/>
    </source>
</evidence>
<evidence type="ECO:0000259" key="6">
    <source>
        <dbReference type="Pfam" id="PF07732"/>
    </source>
</evidence>
<dbReference type="SUPFAM" id="SSF49503">
    <property type="entry name" value="Cupredoxins"/>
    <property type="match status" value="2"/>
</dbReference>
<protein>
    <submittedName>
        <fullName evidence="7">Uncharacterized protein</fullName>
    </submittedName>
</protein>
<reference evidence="7" key="1">
    <citation type="submission" date="2022-03" db="EMBL/GenBank/DDBJ databases">
        <title>Complete genome sequence of Caldinitratiruptor microaerophilus.</title>
        <authorList>
            <person name="Mukaiyama R."/>
            <person name="Nishiyama T."/>
            <person name="Ueda K."/>
        </authorList>
    </citation>
    <scope>NUCLEOTIDE SEQUENCE</scope>
    <source>
        <strain evidence="7">JCM 16183</strain>
    </source>
</reference>
<proteinExistence type="predicted"/>
<dbReference type="PROSITE" id="PS51318">
    <property type="entry name" value="TAT"/>
    <property type="match status" value="1"/>
</dbReference>
<dbReference type="InterPro" id="IPR011706">
    <property type="entry name" value="Cu-oxidase_C"/>
</dbReference>
<keyword evidence="1" id="KW-0479">Metal-binding</keyword>
<keyword evidence="2" id="KW-0560">Oxidoreductase</keyword>
<dbReference type="Pfam" id="PF07731">
    <property type="entry name" value="Cu-oxidase_2"/>
    <property type="match status" value="1"/>
</dbReference>
<dbReference type="CDD" id="cd13860">
    <property type="entry name" value="CuRO_1_2dMco_1"/>
    <property type="match status" value="1"/>
</dbReference>
<dbReference type="GO" id="GO:0005507">
    <property type="term" value="F:copper ion binding"/>
    <property type="evidence" value="ECO:0007669"/>
    <property type="project" value="InterPro"/>
</dbReference>
<feature type="domain" description="Plastocyanin-like" evidence="6">
    <location>
        <begin position="105"/>
        <end position="218"/>
    </location>
</feature>
<keyword evidence="8" id="KW-1185">Reference proteome</keyword>
<sequence>MVSHKTTRRNLLKTVGIAAGAGLAASYLGACARKEDTKPAAAGGTAQEMASQQSSGTSGELTPDLIDKAHETVVKQFPAKTEGEGCLPLEPKIDGDVKVFELTCKEVDWEVKPGIKIKAWTYNGTVPGPLLRFKEGDKVRIVIKNELPESTSLHLHDLRVPNKFDGVTYVTNPPIKPGETQVYEFVATAPGSHMYHSHHNAYEQITRGLAGGIIVDPKDGRNYGETQDIMILLNDGALGYTINGKQFPATKPIVAKKGEIVRLRLMNTGQLYHPFHLHGLPMKIVEIDGFPLANPWMCDTISLNPGNRYDAIVKADNPGVWAFHCHVLTHAESPQGMHSMVTVFIVQE</sequence>
<dbReference type="InterPro" id="IPR011707">
    <property type="entry name" value="Cu-oxidase-like_N"/>
</dbReference>
<accession>A0AA35G8S0</accession>
<dbReference type="GO" id="GO:0016491">
    <property type="term" value="F:oxidoreductase activity"/>
    <property type="evidence" value="ECO:0007669"/>
    <property type="project" value="UniProtKB-KW"/>
</dbReference>
<dbReference type="Pfam" id="PF07732">
    <property type="entry name" value="Cu-oxidase_3"/>
    <property type="match status" value="1"/>
</dbReference>
<keyword evidence="3" id="KW-0186">Copper</keyword>
<dbReference type="Proteomes" id="UP001163687">
    <property type="component" value="Chromosome"/>
</dbReference>